<feature type="region of interest" description="Disordered" evidence="1">
    <location>
        <begin position="16"/>
        <end position="58"/>
    </location>
</feature>
<comment type="caution">
    <text evidence="2">The sequence shown here is derived from an EMBL/GenBank/DDBJ whole genome shotgun (WGS) entry which is preliminary data.</text>
</comment>
<dbReference type="Proteomes" id="UP001491310">
    <property type="component" value="Unassembled WGS sequence"/>
</dbReference>
<reference evidence="2 3" key="1">
    <citation type="journal article" date="2024" name="Nat. Commun.">
        <title>Phylogenomics reveals the evolutionary origins of lichenization in chlorophyte algae.</title>
        <authorList>
            <person name="Puginier C."/>
            <person name="Libourel C."/>
            <person name="Otte J."/>
            <person name="Skaloud P."/>
            <person name="Haon M."/>
            <person name="Grisel S."/>
            <person name="Petersen M."/>
            <person name="Berrin J.G."/>
            <person name="Delaux P.M."/>
            <person name="Dal Grande F."/>
            <person name="Keller J."/>
        </authorList>
    </citation>
    <scope>NUCLEOTIDE SEQUENCE [LARGE SCALE GENOMIC DNA]</scope>
    <source>
        <strain evidence="2 3">SAG 216-7</strain>
    </source>
</reference>
<dbReference type="EMBL" id="JALJOT010000003">
    <property type="protein sequence ID" value="KAK9916715.1"/>
    <property type="molecule type" value="Genomic_DNA"/>
</dbReference>
<feature type="region of interest" description="Disordered" evidence="1">
    <location>
        <begin position="89"/>
        <end position="108"/>
    </location>
</feature>
<keyword evidence="3" id="KW-1185">Reference proteome</keyword>
<organism evidence="2 3">
    <name type="scientific">Coccomyxa subellipsoidea</name>
    <dbReference type="NCBI Taxonomy" id="248742"/>
    <lineage>
        <taxon>Eukaryota</taxon>
        <taxon>Viridiplantae</taxon>
        <taxon>Chlorophyta</taxon>
        <taxon>core chlorophytes</taxon>
        <taxon>Trebouxiophyceae</taxon>
        <taxon>Trebouxiophyceae incertae sedis</taxon>
        <taxon>Coccomyxaceae</taxon>
        <taxon>Coccomyxa</taxon>
    </lineage>
</organism>
<feature type="region of interest" description="Disordered" evidence="1">
    <location>
        <begin position="156"/>
        <end position="177"/>
    </location>
</feature>
<evidence type="ECO:0000313" key="3">
    <source>
        <dbReference type="Proteomes" id="UP001491310"/>
    </source>
</evidence>
<sequence length="258" mass="28534">MENMSSWGPAVGNLAAAVELEEPEEETPVPPAPLRMRRVSFNLPEPPRKPKGGSPASFYFTSISPKKVASWPRQQLGLKRKLGSLSPHKAFRSSRLPGSPHHCWAPPSAQATLHTAPSRLPAAGTKPVEDASAGLEAETEEEGLLNLVRRLSYERPARPPKRARTTPCPQVPTKQGPAPDMVEQEFREAFMNSSLAQNWLAGEDWAALDYNGLVLSHAAASAHRAKHQEVLERMKASKRQVAAEQLIEQLEREWQQLR</sequence>
<proteinExistence type="predicted"/>
<accession>A0ABR2YY80</accession>
<evidence type="ECO:0000256" key="1">
    <source>
        <dbReference type="SAM" id="MobiDB-lite"/>
    </source>
</evidence>
<evidence type="ECO:0000313" key="2">
    <source>
        <dbReference type="EMBL" id="KAK9916715.1"/>
    </source>
</evidence>
<name>A0ABR2YY80_9CHLO</name>
<protein>
    <submittedName>
        <fullName evidence="2">Uncharacterized protein</fullName>
    </submittedName>
</protein>
<gene>
    <name evidence="2" type="ORF">WJX75_006196</name>
</gene>